<reference evidence="2 3" key="1">
    <citation type="submission" date="2019-04" db="EMBL/GenBank/DDBJ databases">
        <title>Pedobacter sp. RP-3-15 sp. nov., isolated from Arctic soil.</title>
        <authorList>
            <person name="Dahal R.H."/>
            <person name="Kim D.-U."/>
        </authorList>
    </citation>
    <scope>NUCLEOTIDE SEQUENCE [LARGE SCALE GENOMIC DNA]</scope>
    <source>
        <strain evidence="2 3">RP-3-15</strain>
    </source>
</reference>
<gene>
    <name evidence="2" type="ORF">FA047_00625</name>
</gene>
<accession>A0A4U1CSD3</accession>
<dbReference type="AlphaFoldDB" id="A0A4U1CSD3"/>
<feature type="signal peptide" evidence="1">
    <location>
        <begin position="1"/>
        <end position="21"/>
    </location>
</feature>
<proteinExistence type="predicted"/>
<name>A0A4U1CSD3_9SPHI</name>
<evidence type="ECO:0008006" key="4">
    <source>
        <dbReference type="Google" id="ProtNLM"/>
    </source>
</evidence>
<evidence type="ECO:0000313" key="2">
    <source>
        <dbReference type="EMBL" id="TKC08638.1"/>
    </source>
</evidence>
<dbReference type="RefSeq" id="WP_136834059.1">
    <property type="nucleotide sequence ID" value="NZ_SWBQ01000001.1"/>
</dbReference>
<evidence type="ECO:0000256" key="1">
    <source>
        <dbReference type="SAM" id="SignalP"/>
    </source>
</evidence>
<dbReference type="SUPFAM" id="SSF117074">
    <property type="entry name" value="Hypothetical protein PA1324"/>
    <property type="match status" value="1"/>
</dbReference>
<keyword evidence="3" id="KW-1185">Reference proteome</keyword>
<dbReference type="OrthoDB" id="908824at2"/>
<organism evidence="2 3">
    <name type="scientific">Pedobacter frigoris</name>
    <dbReference type="NCBI Taxonomy" id="2571272"/>
    <lineage>
        <taxon>Bacteria</taxon>
        <taxon>Pseudomonadati</taxon>
        <taxon>Bacteroidota</taxon>
        <taxon>Sphingobacteriia</taxon>
        <taxon>Sphingobacteriales</taxon>
        <taxon>Sphingobacteriaceae</taxon>
        <taxon>Pedobacter</taxon>
    </lineage>
</organism>
<evidence type="ECO:0000313" key="3">
    <source>
        <dbReference type="Proteomes" id="UP000307244"/>
    </source>
</evidence>
<dbReference type="EMBL" id="SWBQ01000001">
    <property type="protein sequence ID" value="TKC08638.1"/>
    <property type="molecule type" value="Genomic_DNA"/>
</dbReference>
<protein>
    <recommendedName>
        <fullName evidence="4">SD-repeat containing protein B domain-containing protein</fullName>
    </recommendedName>
</protein>
<comment type="caution">
    <text evidence="2">The sequence shown here is derived from an EMBL/GenBank/DDBJ whole genome shotgun (WGS) entry which is preliminary data.</text>
</comment>
<sequence>MSGWIKISVILLVFSTGISRAQDSGVLVKFTKAEVVVSNQEITDLTVKIRNQGSKVLTATASVVADKDLELISKHKILFSLKSGDSTYVPLKVFVTQRAQSCKAHGVRFILTDTTGNTLGSDACKVQISIKKNVLLYTQISNFLLESNTDSIRIPAKVVNMGNTPQKITLVSGYPSAIDAGDVQASMQFVLAPSKDTLVFFNKRVNRRMFTADGFDVNITGLYSNGELFNMAYVRIQNAKNNRSYHAQDYNESYENNSFTLSSQGMFSPNESYLLLGRGELELPQGKIAYNLDATSYKNSQYTQAVIRNTYLGYEGYNMGIRAGNINKNMDLNLSGKGGEFFFSDTASNNKYTVGYVNSGNNLLGDKYIGDFKEGRAAWGSFVHNGKKWQLSSDAIYELNPFLNVNNLLLTNQLKLRLKNFRYIFNFNGGQVSEYRYGDKSKFGWAAGMEMNGNIKDFNISSVNYFSTGYYPGMRQGALSFSERISYTRSGGSIWLSTDYYNYQPKRISGVVLFDPVYSSLRAEIGVSKKIFNKATLAVSPFFNSEQNNTYQFLASAGKVVSLSSWNIGTTLTVPLSAEQYVSLNMENGFYSASTDPGMQFHSKSNLNYRYKFFNLNATLQSGSFYIGEVINSNASNVKGNYIVNITPFVQRNFMRNRLRMELGLNYSNTKFSGKGLQVTGRTEYEVLPKTVLFAAANHNRYTFINGQYNSSILEVGITKKLRNTKVGAKNETMQVFIFKDINQNGTYDQGDSISVNHLLYINDVIFTTKADGTVTYKNLPAGEYNISMPKVKDWYAPEQRINFKGKQRIEIPLQKTGTLKGSISYSFQEFSYEIGQQKEGLLVVATSDNGQVYVTRTNVEGKYIFYIPVGKYAISMNMEGLSGEVECKNNGIITELTASTPQKVDLILNVKQRKVETKRFVSPTLKK</sequence>
<dbReference type="Proteomes" id="UP000307244">
    <property type="component" value="Unassembled WGS sequence"/>
</dbReference>
<keyword evidence="1" id="KW-0732">Signal</keyword>
<feature type="chain" id="PRO_5020283959" description="SD-repeat containing protein B domain-containing protein" evidence="1">
    <location>
        <begin position="22"/>
        <end position="928"/>
    </location>
</feature>